<dbReference type="Proteomes" id="UP000234740">
    <property type="component" value="Unassembled WGS sequence"/>
</dbReference>
<proteinExistence type="predicted"/>
<dbReference type="RefSeq" id="WP_101890767.1">
    <property type="nucleotide sequence ID" value="NZ_PKKC01000001.1"/>
</dbReference>
<dbReference type="GeneID" id="48925082"/>
<evidence type="ECO:0000313" key="2">
    <source>
        <dbReference type="Proteomes" id="UP000234740"/>
    </source>
</evidence>
<dbReference type="AlphaFoldDB" id="A0AB36X573"/>
<dbReference type="EMBL" id="PKKC01000001">
    <property type="protein sequence ID" value="PKZ91528.1"/>
    <property type="molecule type" value="Genomic_DNA"/>
</dbReference>
<protein>
    <submittedName>
        <fullName evidence="1">Uncharacterized protein</fullName>
    </submittedName>
</protein>
<name>A0AB36X573_LACGS</name>
<evidence type="ECO:0000313" key="1">
    <source>
        <dbReference type="EMBL" id="PKZ91528.1"/>
    </source>
</evidence>
<organism evidence="1 2">
    <name type="scientific">Lactobacillus gasseri</name>
    <dbReference type="NCBI Taxonomy" id="1596"/>
    <lineage>
        <taxon>Bacteria</taxon>
        <taxon>Bacillati</taxon>
        <taxon>Bacillota</taxon>
        <taxon>Bacilli</taxon>
        <taxon>Lactobacillales</taxon>
        <taxon>Lactobacillaceae</taxon>
        <taxon>Lactobacillus</taxon>
    </lineage>
</organism>
<comment type="caution">
    <text evidence="1">The sequence shown here is derived from an EMBL/GenBank/DDBJ whole genome shotgun (WGS) entry which is preliminary data.</text>
</comment>
<accession>A0AB36X573</accession>
<reference evidence="1 2" key="1">
    <citation type="submission" date="2017-12" db="EMBL/GenBank/DDBJ databases">
        <title>Phylogenetic diversity of female urinary microbiome.</title>
        <authorList>
            <person name="Thomas-White K."/>
            <person name="Wolfe A.J."/>
        </authorList>
    </citation>
    <scope>NUCLEOTIDE SEQUENCE [LARGE SCALE GENOMIC DNA]</scope>
    <source>
        <strain evidence="1 2">UMB0099</strain>
    </source>
</reference>
<sequence>MDIYHQIIVKELKRLSLTQLKSGKMEQLIPLDDRESIILIDQFLLLFNVSSKLSSDRASIVQKIINDFNDNLFYRISNFNLKYKRKIEANAFLNVFPDDIIEIYADLIEVCSDFFKVFVCLNEICNNKRKFDSIEKVSTLTDANLVSKLEAKTNNINWNFVLSGINKPIRNAIKHLRYVFDVEHQTIIFSPNGKNFFL</sequence>
<gene>
    <name evidence="1" type="ORF">CYJ86_03390</name>
</gene>